<protein>
    <recommendedName>
        <fullName evidence="1">HAT C-terminal dimerisation domain-containing protein</fullName>
    </recommendedName>
</protein>
<feature type="non-terminal residue" evidence="2">
    <location>
        <position position="1"/>
    </location>
</feature>
<dbReference type="PANTHER" id="PTHR46169:SF17">
    <property type="entry name" value="HAT C-TERMINAL DIMERISATION DOMAIN-CONTAINING PROTEIN"/>
    <property type="match status" value="1"/>
</dbReference>
<organism evidence="2 3">
    <name type="scientific">Rotaria socialis</name>
    <dbReference type="NCBI Taxonomy" id="392032"/>
    <lineage>
        <taxon>Eukaryota</taxon>
        <taxon>Metazoa</taxon>
        <taxon>Spiralia</taxon>
        <taxon>Gnathifera</taxon>
        <taxon>Rotifera</taxon>
        <taxon>Eurotatoria</taxon>
        <taxon>Bdelloidea</taxon>
        <taxon>Philodinida</taxon>
        <taxon>Philodinidae</taxon>
        <taxon>Rotaria</taxon>
    </lineage>
</organism>
<dbReference type="EMBL" id="CAJNYV010000231">
    <property type="protein sequence ID" value="CAF3351895.1"/>
    <property type="molecule type" value="Genomic_DNA"/>
</dbReference>
<dbReference type="GO" id="GO:0005634">
    <property type="term" value="C:nucleus"/>
    <property type="evidence" value="ECO:0007669"/>
    <property type="project" value="TreeGrafter"/>
</dbReference>
<evidence type="ECO:0000313" key="3">
    <source>
        <dbReference type="Proteomes" id="UP000663865"/>
    </source>
</evidence>
<sequence length="554" mass="63220">MVERLAQHQYRRAIGSITCSTLRNQDIGVMLRKDNGSLTVAKTAFAEACAKFCAYDLRCFETVNGRGFEVLCQSLLDIAHKHSHRIDAKSIISDPTTISRRVHKLADERRLELVDTLLSDLKKIKLFGVTTDFWKNKYSSESYLTVALHYNKNGAMKSFVLKTVLFSDAKTGENTKRMLWNILKSFSINPDLYEIIYVADNGSNLISALCGEAHIRCICHCINLVITKSIEECLVVGSLVTKCRDLVCHFKRYELQNQISTTLKQDICTRWNSTYDTMWSIYLNYDDVEDVLVNRNEEAYLTDISRVLIKDITDLLSVFKIGSEKLSADETPTLHSVLPWLLKFKKTCELKDTDKLCIVQLKKKILEKLDEKVWITEIHYIATFLHPETKSLPALTQGERNKVVQSVKKMLKTVGIGESSTDVLLLPVTDDRETRKRRNKRAKRDDITADDVLKEFASNDDSSNSSDNDSYDEVLEYAKSKVTYQKGEDVLSWWKKHSCIYAKLSTLALALLSIPASSAASERIFSETGRILEVRRQQLSPDSLDSLVFLRNFR</sequence>
<gene>
    <name evidence="2" type="ORF">KIK155_LOCUS3680</name>
</gene>
<dbReference type="AlphaFoldDB" id="A0A817W5G4"/>
<proteinExistence type="predicted"/>
<dbReference type="PANTHER" id="PTHR46169">
    <property type="entry name" value="DNA REPLICATION-RELATED ELEMENT FACTOR, ISOFORM A"/>
    <property type="match status" value="1"/>
</dbReference>
<name>A0A817W5G4_9BILA</name>
<dbReference type="InterPro" id="IPR008906">
    <property type="entry name" value="HATC_C_dom"/>
</dbReference>
<evidence type="ECO:0000259" key="1">
    <source>
        <dbReference type="Pfam" id="PF05699"/>
    </source>
</evidence>
<dbReference type="InterPro" id="IPR012337">
    <property type="entry name" value="RNaseH-like_sf"/>
</dbReference>
<feature type="domain" description="HAT C-terminal dimerisation" evidence="1">
    <location>
        <begin position="479"/>
        <end position="552"/>
    </location>
</feature>
<dbReference type="Gene3D" id="1.10.10.1070">
    <property type="entry name" value="Zinc finger, BED domain-containing"/>
    <property type="match status" value="1"/>
</dbReference>
<comment type="caution">
    <text evidence="2">The sequence shown here is derived from an EMBL/GenBank/DDBJ whole genome shotgun (WGS) entry which is preliminary data.</text>
</comment>
<dbReference type="SUPFAM" id="SSF140996">
    <property type="entry name" value="Hermes dimerisation domain"/>
    <property type="match status" value="1"/>
</dbReference>
<reference evidence="2" key="1">
    <citation type="submission" date="2021-02" db="EMBL/GenBank/DDBJ databases">
        <authorList>
            <person name="Nowell W R."/>
        </authorList>
    </citation>
    <scope>NUCLEOTIDE SEQUENCE</scope>
</reference>
<dbReference type="InterPro" id="IPR052717">
    <property type="entry name" value="Vacuolar_transposase_reg"/>
</dbReference>
<dbReference type="SUPFAM" id="SSF53098">
    <property type="entry name" value="Ribonuclease H-like"/>
    <property type="match status" value="1"/>
</dbReference>
<dbReference type="GO" id="GO:0046983">
    <property type="term" value="F:protein dimerization activity"/>
    <property type="evidence" value="ECO:0007669"/>
    <property type="project" value="InterPro"/>
</dbReference>
<dbReference type="Proteomes" id="UP000663865">
    <property type="component" value="Unassembled WGS sequence"/>
</dbReference>
<accession>A0A817W5G4</accession>
<evidence type="ECO:0000313" key="2">
    <source>
        <dbReference type="EMBL" id="CAF3351895.1"/>
    </source>
</evidence>
<dbReference type="Pfam" id="PF05699">
    <property type="entry name" value="Dimer_Tnp_hAT"/>
    <property type="match status" value="1"/>
</dbReference>
<dbReference type="GO" id="GO:0006357">
    <property type="term" value="P:regulation of transcription by RNA polymerase II"/>
    <property type="evidence" value="ECO:0007669"/>
    <property type="project" value="TreeGrafter"/>
</dbReference>